<evidence type="ECO:0000313" key="6">
    <source>
        <dbReference type="Proteomes" id="UP000540989"/>
    </source>
</evidence>
<evidence type="ECO:0000256" key="1">
    <source>
        <dbReference type="ARBA" id="ARBA00023015"/>
    </source>
</evidence>
<evidence type="ECO:0000256" key="3">
    <source>
        <dbReference type="ARBA" id="ARBA00023163"/>
    </source>
</evidence>
<dbReference type="GO" id="GO:0003700">
    <property type="term" value="F:DNA-binding transcription factor activity"/>
    <property type="evidence" value="ECO:0007669"/>
    <property type="project" value="InterPro"/>
</dbReference>
<evidence type="ECO:0000313" key="5">
    <source>
        <dbReference type="EMBL" id="MBB5060289.1"/>
    </source>
</evidence>
<keyword evidence="6" id="KW-1185">Reference proteome</keyword>
<dbReference type="PROSITE" id="PS50949">
    <property type="entry name" value="HTH_GNTR"/>
    <property type="match status" value="1"/>
</dbReference>
<keyword evidence="1" id="KW-0805">Transcription regulation</keyword>
<dbReference type="PANTHER" id="PTHR38445:SF9">
    <property type="entry name" value="HTH-TYPE TRANSCRIPTIONAL REPRESSOR YTRA"/>
    <property type="match status" value="1"/>
</dbReference>
<proteinExistence type="predicted"/>
<dbReference type="Proteomes" id="UP000540989">
    <property type="component" value="Unassembled WGS sequence"/>
</dbReference>
<dbReference type="RefSeq" id="WP_348641417.1">
    <property type="nucleotide sequence ID" value="NZ_JACHIP010000011.1"/>
</dbReference>
<dbReference type="PANTHER" id="PTHR38445">
    <property type="entry name" value="HTH-TYPE TRANSCRIPTIONAL REPRESSOR YTRA"/>
    <property type="match status" value="1"/>
</dbReference>
<dbReference type="Gene3D" id="1.10.10.10">
    <property type="entry name" value="Winged helix-like DNA-binding domain superfamily/Winged helix DNA-binding domain"/>
    <property type="match status" value="1"/>
</dbReference>
<accession>A0A7W8E6G1</accession>
<comment type="caution">
    <text evidence="5">The sequence shown here is derived from an EMBL/GenBank/DDBJ whole genome shotgun (WGS) entry which is preliminary data.</text>
</comment>
<dbReference type="Pfam" id="PF00392">
    <property type="entry name" value="GntR"/>
    <property type="match status" value="1"/>
</dbReference>
<dbReference type="AlphaFoldDB" id="A0A7W8E6G1"/>
<name>A0A7W8E6G1_9BACT</name>
<dbReference type="InterPro" id="IPR000524">
    <property type="entry name" value="Tscrpt_reg_HTH_GntR"/>
</dbReference>
<dbReference type="EMBL" id="JACHIP010000011">
    <property type="protein sequence ID" value="MBB5060289.1"/>
    <property type="molecule type" value="Genomic_DNA"/>
</dbReference>
<dbReference type="SUPFAM" id="SSF46785">
    <property type="entry name" value="Winged helix' DNA-binding domain"/>
    <property type="match status" value="1"/>
</dbReference>
<keyword evidence="3" id="KW-0804">Transcription</keyword>
<sequence>MLPFSIALKPGLPIADQIVYAAKKAIVAGVMRAGDPFPSVRALSKALLINPNTAHKVVSELTMAGLLSIQPGIGTVITAPSGSSSRERTALLGPRIEELIVEARRLGITQEEVLQSIAVHYQSLTPKNRDKPIR</sequence>
<keyword evidence="2" id="KW-0238">DNA-binding</keyword>
<dbReference type="GO" id="GO:0003677">
    <property type="term" value="F:DNA binding"/>
    <property type="evidence" value="ECO:0007669"/>
    <property type="project" value="UniProtKB-KW"/>
</dbReference>
<evidence type="ECO:0000256" key="2">
    <source>
        <dbReference type="ARBA" id="ARBA00023125"/>
    </source>
</evidence>
<protein>
    <submittedName>
        <fullName evidence="5">GntR family transcriptional regulator</fullName>
    </submittedName>
</protein>
<dbReference type="SMART" id="SM00345">
    <property type="entry name" value="HTH_GNTR"/>
    <property type="match status" value="1"/>
</dbReference>
<reference evidence="5 6" key="1">
    <citation type="submission" date="2020-08" db="EMBL/GenBank/DDBJ databases">
        <title>Genomic Encyclopedia of Type Strains, Phase IV (KMG-V): Genome sequencing to study the core and pangenomes of soil and plant-associated prokaryotes.</title>
        <authorList>
            <person name="Whitman W."/>
        </authorList>
    </citation>
    <scope>NUCLEOTIDE SEQUENCE [LARGE SCALE GENOMIC DNA]</scope>
    <source>
        <strain evidence="5 6">M8UP14</strain>
    </source>
</reference>
<dbReference type="InterPro" id="IPR036390">
    <property type="entry name" value="WH_DNA-bd_sf"/>
</dbReference>
<gene>
    <name evidence="5" type="ORF">HDF16_005025</name>
</gene>
<evidence type="ECO:0000259" key="4">
    <source>
        <dbReference type="PROSITE" id="PS50949"/>
    </source>
</evidence>
<dbReference type="InterPro" id="IPR036388">
    <property type="entry name" value="WH-like_DNA-bd_sf"/>
</dbReference>
<feature type="domain" description="HTH gntR-type" evidence="4">
    <location>
        <begin position="12"/>
        <end position="80"/>
    </location>
</feature>
<organism evidence="5 6">
    <name type="scientific">Granulicella aggregans</name>
    <dbReference type="NCBI Taxonomy" id="474949"/>
    <lineage>
        <taxon>Bacteria</taxon>
        <taxon>Pseudomonadati</taxon>
        <taxon>Acidobacteriota</taxon>
        <taxon>Terriglobia</taxon>
        <taxon>Terriglobales</taxon>
        <taxon>Acidobacteriaceae</taxon>
        <taxon>Granulicella</taxon>
    </lineage>
</organism>